<dbReference type="OrthoDB" id="5368571at2"/>
<geneLocation type="plasmid" evidence="3 4">
    <name>pLMG-27932-1</name>
</geneLocation>
<evidence type="ECO:0000313" key="2">
    <source>
        <dbReference type="EMBL" id="QKF65566.1"/>
    </source>
</evidence>
<keyword evidence="2" id="KW-0614">Plasmid</keyword>
<dbReference type="RefSeq" id="WP_025803668.1">
    <property type="nucleotide sequence ID" value="NZ_CP053843.1"/>
</dbReference>
<sequence>MKKIVFSLICSVSLLISNPLNELSGKEINKGINEALGGLDIIWKKFNELDKLSKGTLSQCIPLPNKTSKANICSLIPDMGYEIEICGKGIYNNHRIPLQEYCNFGGSSGKKTEKQGGGTISTTENRGKDIGGGTYTGGETPKTHYGSGGNGNIKKAIEDKSIANTSFLQNNQDNLKLLDDIAKDTGKGINEVTLDDIVSKSPKDQEAYFKERDTLIQSHTQDLISYSPYALSIALEQGIQNLQGSAAKNKANEITQKAIEALDIMQNNREANELEKIRKSSDFVYPTKEMVDLLRNDKKIEAVVKIQEQIKREADAIAKIRVENEKRKNILLLTEQKALIMNEKFDRASARKEIEALIK</sequence>
<dbReference type="EMBL" id="CP053843">
    <property type="protein sequence ID" value="QKF65566.1"/>
    <property type="molecule type" value="Genomic_DNA"/>
</dbReference>
<evidence type="ECO:0000256" key="1">
    <source>
        <dbReference type="SAM" id="MobiDB-lite"/>
    </source>
</evidence>
<accession>A0A6M8MUP1</accession>
<geneLocation type="plasmid" evidence="2">
    <name>pCCORG</name>
</geneLocation>
<reference evidence="3 4" key="2">
    <citation type="submission" date="2020-10" db="EMBL/GenBank/DDBJ databases">
        <title>Campylobacter and Helicobacter PacBio genomes.</title>
        <authorList>
            <person name="Lane C."/>
        </authorList>
    </citation>
    <scope>NUCLEOTIDE SEQUENCE [LARGE SCALE GENOMIC DNA]</scope>
    <source>
        <strain evidence="3 4">2016D-0077</strain>
        <plasmid evidence="3 4">pLMG-27932-1</plasmid>
    </source>
</reference>
<organism evidence="2">
    <name type="scientific">Campylobacter corcagiensis</name>
    <dbReference type="NCBI Taxonomy" id="1448857"/>
    <lineage>
        <taxon>Bacteria</taxon>
        <taxon>Pseudomonadati</taxon>
        <taxon>Campylobacterota</taxon>
        <taxon>Epsilonproteobacteria</taxon>
        <taxon>Campylobacterales</taxon>
        <taxon>Campylobacteraceae</taxon>
        <taxon>Campylobacter</taxon>
    </lineage>
</organism>
<name>A0A6M8MUP1_9BACT</name>
<dbReference type="Proteomes" id="UP000594749">
    <property type="component" value="Plasmid pLMG-27932-1"/>
</dbReference>
<evidence type="ECO:0000313" key="4">
    <source>
        <dbReference type="Proteomes" id="UP000594749"/>
    </source>
</evidence>
<feature type="region of interest" description="Disordered" evidence="1">
    <location>
        <begin position="112"/>
        <end position="149"/>
    </location>
</feature>
<dbReference type="KEGG" id="ccor:CCORG_a0030"/>
<gene>
    <name evidence="2" type="ORF">CCORG_a0030</name>
    <name evidence="3" type="ORF">IMC76_00085</name>
</gene>
<dbReference type="EMBL" id="CP063077">
    <property type="protein sequence ID" value="QOQ86526.1"/>
    <property type="molecule type" value="Genomic_DNA"/>
</dbReference>
<reference evidence="2" key="1">
    <citation type="submission" date="2020-05" db="EMBL/GenBank/DDBJ databases">
        <title>Complete genome sequencing of Campylobacter and Arcobacter type strains.</title>
        <authorList>
            <person name="Miller W.G."/>
            <person name="Yee E."/>
        </authorList>
    </citation>
    <scope>NUCLEOTIDE SEQUENCE [LARGE SCALE GENOMIC DNA]</scope>
    <source>
        <strain evidence="2">LMG 27932</strain>
        <plasmid evidence="2">pCCORG</plasmid>
    </source>
</reference>
<dbReference type="AlphaFoldDB" id="A0A6M8MUP1"/>
<protein>
    <submittedName>
        <fullName evidence="2">Uncharacterized protein</fullName>
    </submittedName>
</protein>
<evidence type="ECO:0000313" key="3">
    <source>
        <dbReference type="EMBL" id="QOQ86526.1"/>
    </source>
</evidence>
<proteinExistence type="predicted"/>
<keyword evidence="4" id="KW-1185">Reference proteome</keyword>